<organism evidence="1 2">
    <name type="scientific">Desulfosoma caldarium</name>
    <dbReference type="NCBI Taxonomy" id="610254"/>
    <lineage>
        <taxon>Bacteria</taxon>
        <taxon>Pseudomonadati</taxon>
        <taxon>Thermodesulfobacteriota</taxon>
        <taxon>Syntrophobacteria</taxon>
        <taxon>Syntrophobacterales</taxon>
        <taxon>Syntrophobacteraceae</taxon>
        <taxon>Desulfosoma</taxon>
    </lineage>
</organism>
<accession>A0A3N1UQG2</accession>
<name>A0A3N1UQG2_9BACT</name>
<dbReference type="Proteomes" id="UP000276223">
    <property type="component" value="Unassembled WGS sequence"/>
</dbReference>
<keyword evidence="2" id="KW-1185">Reference proteome</keyword>
<comment type="caution">
    <text evidence="1">The sequence shown here is derived from an EMBL/GenBank/DDBJ whole genome shotgun (WGS) entry which is preliminary data.</text>
</comment>
<reference evidence="1 2" key="1">
    <citation type="submission" date="2018-11" db="EMBL/GenBank/DDBJ databases">
        <title>Genomic Encyclopedia of Type Strains, Phase IV (KMG-IV): sequencing the most valuable type-strain genomes for metagenomic binning, comparative biology and taxonomic classification.</title>
        <authorList>
            <person name="Goeker M."/>
        </authorList>
    </citation>
    <scope>NUCLEOTIDE SEQUENCE [LARGE SCALE GENOMIC DNA]</scope>
    <source>
        <strain evidence="1 2">DSM 22027</strain>
    </source>
</reference>
<proteinExistence type="predicted"/>
<dbReference type="AlphaFoldDB" id="A0A3N1UQG2"/>
<sequence length="36" mass="4031">MDSRFRGSDHAQGLRIRLVSRGVWTRAFARVAGSNV</sequence>
<protein>
    <submittedName>
        <fullName evidence="1">Uncharacterized protein</fullName>
    </submittedName>
</protein>
<evidence type="ECO:0000313" key="1">
    <source>
        <dbReference type="EMBL" id="ROQ92323.1"/>
    </source>
</evidence>
<gene>
    <name evidence="1" type="ORF">EDC27_2028</name>
</gene>
<evidence type="ECO:0000313" key="2">
    <source>
        <dbReference type="Proteomes" id="UP000276223"/>
    </source>
</evidence>
<dbReference type="EMBL" id="RJVA01000012">
    <property type="protein sequence ID" value="ROQ92323.1"/>
    <property type="molecule type" value="Genomic_DNA"/>
</dbReference>